<dbReference type="HOGENOM" id="CLU_447610_0_0_1"/>
<dbReference type="Proteomes" id="UP000027222">
    <property type="component" value="Unassembled WGS sequence"/>
</dbReference>
<feature type="compositionally biased region" description="Low complexity" evidence="1">
    <location>
        <begin position="433"/>
        <end position="448"/>
    </location>
</feature>
<feature type="compositionally biased region" description="Low complexity" evidence="1">
    <location>
        <begin position="404"/>
        <end position="422"/>
    </location>
</feature>
<evidence type="ECO:0000313" key="2">
    <source>
        <dbReference type="EMBL" id="KDR72950.1"/>
    </source>
</evidence>
<keyword evidence="3" id="KW-1185">Reference proteome</keyword>
<feature type="compositionally biased region" description="Low complexity" evidence="1">
    <location>
        <begin position="229"/>
        <end position="245"/>
    </location>
</feature>
<feature type="compositionally biased region" description="Polar residues" evidence="1">
    <location>
        <begin position="449"/>
        <end position="474"/>
    </location>
</feature>
<dbReference type="EMBL" id="KL142387">
    <property type="protein sequence ID" value="KDR72950.1"/>
    <property type="molecule type" value="Genomic_DNA"/>
</dbReference>
<evidence type="ECO:0000313" key="3">
    <source>
        <dbReference type="Proteomes" id="UP000027222"/>
    </source>
</evidence>
<feature type="region of interest" description="Disordered" evidence="1">
    <location>
        <begin position="281"/>
        <end position="549"/>
    </location>
</feature>
<feature type="compositionally biased region" description="Polar residues" evidence="1">
    <location>
        <begin position="281"/>
        <end position="313"/>
    </location>
</feature>
<reference evidence="3" key="1">
    <citation type="journal article" date="2014" name="Proc. Natl. Acad. Sci. U.S.A.">
        <title>Extensive sampling of basidiomycete genomes demonstrates inadequacy of the white-rot/brown-rot paradigm for wood decay fungi.</title>
        <authorList>
            <person name="Riley R."/>
            <person name="Salamov A.A."/>
            <person name="Brown D.W."/>
            <person name="Nagy L.G."/>
            <person name="Floudas D."/>
            <person name="Held B.W."/>
            <person name="Levasseur A."/>
            <person name="Lombard V."/>
            <person name="Morin E."/>
            <person name="Otillar R."/>
            <person name="Lindquist E.A."/>
            <person name="Sun H."/>
            <person name="LaButti K.M."/>
            <person name="Schmutz J."/>
            <person name="Jabbour D."/>
            <person name="Luo H."/>
            <person name="Baker S.E."/>
            <person name="Pisabarro A.G."/>
            <person name="Walton J.D."/>
            <person name="Blanchette R.A."/>
            <person name="Henrissat B."/>
            <person name="Martin F."/>
            <person name="Cullen D."/>
            <person name="Hibbett D.S."/>
            <person name="Grigoriev I.V."/>
        </authorList>
    </citation>
    <scope>NUCLEOTIDE SEQUENCE [LARGE SCALE GENOMIC DNA]</scope>
    <source>
        <strain evidence="3">CBS 339.88</strain>
    </source>
</reference>
<gene>
    <name evidence="2" type="ORF">GALMADRAFT_228640</name>
</gene>
<organism evidence="2 3">
    <name type="scientific">Galerina marginata (strain CBS 339.88)</name>
    <dbReference type="NCBI Taxonomy" id="685588"/>
    <lineage>
        <taxon>Eukaryota</taxon>
        <taxon>Fungi</taxon>
        <taxon>Dikarya</taxon>
        <taxon>Basidiomycota</taxon>
        <taxon>Agaricomycotina</taxon>
        <taxon>Agaricomycetes</taxon>
        <taxon>Agaricomycetidae</taxon>
        <taxon>Agaricales</taxon>
        <taxon>Agaricineae</taxon>
        <taxon>Strophariaceae</taxon>
        <taxon>Galerina</taxon>
    </lineage>
</organism>
<accession>A0A067SPW1</accession>
<dbReference type="AlphaFoldDB" id="A0A067SPW1"/>
<protein>
    <submittedName>
        <fullName evidence="2">Uncharacterized protein</fullName>
    </submittedName>
</protein>
<feature type="region of interest" description="Disordered" evidence="1">
    <location>
        <begin position="225"/>
        <end position="258"/>
    </location>
</feature>
<feature type="compositionally biased region" description="Pro residues" evidence="1">
    <location>
        <begin position="513"/>
        <end position="525"/>
    </location>
</feature>
<feature type="compositionally biased region" description="Low complexity" evidence="1">
    <location>
        <begin position="338"/>
        <end position="369"/>
    </location>
</feature>
<evidence type="ECO:0000256" key="1">
    <source>
        <dbReference type="SAM" id="MobiDB-lite"/>
    </source>
</evidence>
<sequence>MSSQNPEELVRTQDPVIHQTPDKSLDKDRGILEDLLYAWQIVTVNEDIFEAVLARLGQAGHILPEVVKLRDAYRTKLLRKFSAPSAPSASLPRFAAPNFSSTNLNAPQFNATPTFTPFFGRPGLPHTPPSPSVPPPAIRRHPIVKRLPTLKDSWNEQMFRRHAFDDHARVFSERWGGRPMLLADEGTTPSGLTFIILLTDAPPAGGSVNSHRDHGMDQRIATIRSRSQAPVAGSSRASAAAAAPSHILPTGNPRSTNISAETRARQRALDLEMVQPAYPTTTVATSSHTPSQGTASSNAMNFSTNETLPTQATGKKRPRDSSDENESPRPTVRRRSAHSSTSTNTSGSISTQGSPIAGPSGSQPSSPRGDANPNGDEAQSAKSRGKKRARKLDDEGESPRPCTRSRTALAASPAATASPSRPQTKQGASVGQARSSAHASPSSAINPAQQAQSTSATIPSTPDNANQSGTSTMSAKAKGKQPARDEDDLTTLLAGSISRFQPLRPPRQDLPPRPRPAVPVRPPRPVDILRRRGAVPPEDPTYNISPSPLRNDYTQVEEEEMLEEGIVERMLEEELEEELSEEKAEGRTHSFVSTVFQLFGSSSVSKRTGY</sequence>
<name>A0A067SPW1_GALM3</name>
<proteinExistence type="predicted"/>
<feature type="region of interest" description="Disordered" evidence="1">
    <location>
        <begin position="1"/>
        <end position="22"/>
    </location>
</feature>